<comment type="caution">
    <text evidence="2">The sequence shown here is derived from an EMBL/GenBank/DDBJ whole genome shotgun (WGS) entry which is preliminary data.</text>
</comment>
<keyword evidence="1" id="KW-0732">Signal</keyword>
<keyword evidence="3" id="KW-1185">Reference proteome</keyword>
<dbReference type="EMBL" id="QZWG01000008">
    <property type="protein sequence ID" value="RZB94462.1"/>
    <property type="molecule type" value="Genomic_DNA"/>
</dbReference>
<feature type="chain" id="PRO_5036113149" evidence="1">
    <location>
        <begin position="34"/>
        <end position="90"/>
    </location>
</feature>
<dbReference type="EMBL" id="QZWG01000008">
    <property type="protein sequence ID" value="RZB94460.1"/>
    <property type="molecule type" value="Genomic_DNA"/>
</dbReference>
<dbReference type="AlphaFoldDB" id="A0A445J7K2"/>
<dbReference type="EMBL" id="QZWG01000008">
    <property type="protein sequence ID" value="RZB94464.1"/>
    <property type="molecule type" value="Genomic_DNA"/>
</dbReference>
<dbReference type="Proteomes" id="UP000289340">
    <property type="component" value="Chromosome 8"/>
</dbReference>
<dbReference type="EMBL" id="QZWG01000008">
    <property type="protein sequence ID" value="RZB94465.1"/>
    <property type="molecule type" value="Genomic_DNA"/>
</dbReference>
<evidence type="ECO:0000313" key="2">
    <source>
        <dbReference type="EMBL" id="RZB94464.1"/>
    </source>
</evidence>
<feature type="signal peptide" evidence="1">
    <location>
        <begin position="1"/>
        <end position="33"/>
    </location>
</feature>
<evidence type="ECO:0000256" key="1">
    <source>
        <dbReference type="SAM" id="SignalP"/>
    </source>
</evidence>
<dbReference type="EMBL" id="QZWG01000008">
    <property type="protein sequence ID" value="RZB94463.1"/>
    <property type="molecule type" value="Genomic_DNA"/>
</dbReference>
<evidence type="ECO:0000313" key="3">
    <source>
        <dbReference type="Proteomes" id="UP000289340"/>
    </source>
</evidence>
<gene>
    <name evidence="2" type="ORF">D0Y65_019169</name>
</gene>
<reference evidence="2 3" key="1">
    <citation type="submission" date="2018-09" db="EMBL/GenBank/DDBJ databases">
        <title>A high-quality reference genome of wild soybean provides a powerful tool to mine soybean genomes.</title>
        <authorList>
            <person name="Xie M."/>
            <person name="Chung C.Y.L."/>
            <person name="Li M.-W."/>
            <person name="Wong F.-L."/>
            <person name="Chan T.-F."/>
            <person name="Lam H.-M."/>
        </authorList>
    </citation>
    <scope>NUCLEOTIDE SEQUENCE [LARGE SCALE GENOMIC DNA]</scope>
    <source>
        <strain evidence="3">cv. W05</strain>
        <tissue evidence="2">Hypocotyl of etiolated seedlings</tissue>
    </source>
</reference>
<accession>A0A445J7K2</accession>
<sequence>MCKPNITFKPRFFQKKPLTLILSSLFLFPLSLDSSPNLPTTSLQSIPPLASSRFSAAIDPNFSPVGALDAFLGFASRICFSQHGICDNGE</sequence>
<proteinExistence type="predicted"/>
<protein>
    <submittedName>
        <fullName evidence="2">Uncharacterized protein</fullName>
    </submittedName>
</protein>
<name>A0A445J7K2_GLYSO</name>
<organism evidence="2 3">
    <name type="scientific">Glycine soja</name>
    <name type="common">Wild soybean</name>
    <dbReference type="NCBI Taxonomy" id="3848"/>
    <lineage>
        <taxon>Eukaryota</taxon>
        <taxon>Viridiplantae</taxon>
        <taxon>Streptophyta</taxon>
        <taxon>Embryophyta</taxon>
        <taxon>Tracheophyta</taxon>
        <taxon>Spermatophyta</taxon>
        <taxon>Magnoliopsida</taxon>
        <taxon>eudicotyledons</taxon>
        <taxon>Gunneridae</taxon>
        <taxon>Pentapetalae</taxon>
        <taxon>rosids</taxon>
        <taxon>fabids</taxon>
        <taxon>Fabales</taxon>
        <taxon>Fabaceae</taxon>
        <taxon>Papilionoideae</taxon>
        <taxon>50 kb inversion clade</taxon>
        <taxon>NPAAA clade</taxon>
        <taxon>indigoferoid/millettioid clade</taxon>
        <taxon>Phaseoleae</taxon>
        <taxon>Glycine</taxon>
        <taxon>Glycine subgen. Soja</taxon>
    </lineage>
</organism>